<proteinExistence type="predicted"/>
<gene>
    <name evidence="1" type="ORF">V1525DRAFT_404081</name>
</gene>
<reference evidence="2" key="1">
    <citation type="journal article" date="2024" name="Front. Bioeng. Biotechnol.">
        <title>Genome-scale model development and genomic sequencing of the oleaginous clade Lipomyces.</title>
        <authorList>
            <person name="Czajka J.J."/>
            <person name="Han Y."/>
            <person name="Kim J."/>
            <person name="Mondo S.J."/>
            <person name="Hofstad B.A."/>
            <person name="Robles A."/>
            <person name="Haridas S."/>
            <person name="Riley R."/>
            <person name="LaButti K."/>
            <person name="Pangilinan J."/>
            <person name="Andreopoulos W."/>
            <person name="Lipzen A."/>
            <person name="Yan J."/>
            <person name="Wang M."/>
            <person name="Ng V."/>
            <person name="Grigoriev I.V."/>
            <person name="Spatafora J.W."/>
            <person name="Magnuson J.K."/>
            <person name="Baker S.E."/>
            <person name="Pomraning K.R."/>
        </authorList>
    </citation>
    <scope>NUCLEOTIDE SEQUENCE [LARGE SCALE GENOMIC DNA]</scope>
    <source>
        <strain evidence="2">CBS 7786</strain>
    </source>
</reference>
<comment type="caution">
    <text evidence="1">The sequence shown here is derived from an EMBL/GenBank/DDBJ whole genome shotgun (WGS) entry which is preliminary data.</text>
</comment>
<protein>
    <submittedName>
        <fullName evidence="1">Uncharacterized protein</fullName>
    </submittedName>
</protein>
<name>A0ACC3T1E2_LIPKO</name>
<evidence type="ECO:0000313" key="1">
    <source>
        <dbReference type="EMBL" id="KAK9237335.1"/>
    </source>
</evidence>
<dbReference type="EMBL" id="MU971370">
    <property type="protein sequence ID" value="KAK9237335.1"/>
    <property type="molecule type" value="Genomic_DNA"/>
</dbReference>
<accession>A0ACC3T1E2</accession>
<dbReference type="Proteomes" id="UP001433508">
    <property type="component" value="Unassembled WGS sequence"/>
</dbReference>
<evidence type="ECO:0000313" key="2">
    <source>
        <dbReference type="Proteomes" id="UP001433508"/>
    </source>
</evidence>
<keyword evidence="2" id="KW-1185">Reference proteome</keyword>
<organism evidence="1 2">
    <name type="scientific">Lipomyces kononenkoae</name>
    <name type="common">Yeast</name>
    <dbReference type="NCBI Taxonomy" id="34357"/>
    <lineage>
        <taxon>Eukaryota</taxon>
        <taxon>Fungi</taxon>
        <taxon>Dikarya</taxon>
        <taxon>Ascomycota</taxon>
        <taxon>Saccharomycotina</taxon>
        <taxon>Lipomycetes</taxon>
        <taxon>Lipomycetales</taxon>
        <taxon>Lipomycetaceae</taxon>
        <taxon>Lipomyces</taxon>
    </lineage>
</organism>
<sequence>MASDDADIEYLANAFNSHLSFKKSQADSSPTSTFASPSSLSSNRRSSSRSPSNMGFPPAGNPFKINKTGLARARKVSLAEFPKQQVFFEFRTWSDESSSEEDEDDDDYFEARKKEKLERNGEKAPRAVLVNTFSSAKSMTTIMSASLNAGESCDSREKEQLRDKIETLTRNLNETKARYDELNNRCKTLAAMIDEGRRENEQLRSRISMYESKIEARPPAGSAGPLTQPKHQAPAMSNTHAPPSQPDGTPKKSNQGVQSKGSPYPASSGGLPTKAVLNPPYTKSGKNLPNLTDPESKKVYERCGVLAYSYMGLKKKPAMVGGAEAINIPNFLEKTIERPNYRFEPNTVTIGCCSKRHDGPTIRSDIFNIFREKASSSPVTNISRNSSVSQKPLCIINCVNDRAARAVFEELCIHPSYRNFILVLS</sequence>